<organism evidence="4">
    <name type="scientific">Streptomyces sp. R39</name>
    <dbReference type="NCBI Taxonomy" id="3238631"/>
    <lineage>
        <taxon>Bacteria</taxon>
        <taxon>Bacillati</taxon>
        <taxon>Actinomycetota</taxon>
        <taxon>Actinomycetes</taxon>
        <taxon>Kitasatosporales</taxon>
        <taxon>Streptomycetaceae</taxon>
        <taxon>Streptomyces</taxon>
    </lineage>
</organism>
<proteinExistence type="inferred from homology"/>
<dbReference type="InterPro" id="IPR001031">
    <property type="entry name" value="Thioesterase"/>
</dbReference>
<dbReference type="EMBL" id="CP163441">
    <property type="protein sequence ID" value="XDQ48069.1"/>
    <property type="molecule type" value="Genomic_DNA"/>
</dbReference>
<dbReference type="GO" id="GO:0016787">
    <property type="term" value="F:hydrolase activity"/>
    <property type="evidence" value="ECO:0007669"/>
    <property type="project" value="UniProtKB-KW"/>
</dbReference>
<evidence type="ECO:0000259" key="3">
    <source>
        <dbReference type="SMART" id="SM00824"/>
    </source>
</evidence>
<dbReference type="InterPro" id="IPR012223">
    <property type="entry name" value="TEII"/>
</dbReference>
<sequence>MRRYRDDDRCETKLVCFPAAGAGASAYRTWAGRLPSDIGVLAVRYPGREDRFGDPFPPRLEALADDIADAIQELTRYRLVLFGHSMGASLAHEVALRFQERGRPPAALCVSGRRPTHALAGRQMISGTDEEIIAHVVNFDASRAAIFADPDLREIVLPAVRADYHLVDDYAGGRRPLLDCPVYGYTGDSDSEVTPEQMRGWAELTRDSFRLRVLPGGHFYLRGEEPRLLADLSDVLGDIKLRAEVA</sequence>
<reference evidence="4" key="1">
    <citation type="submission" date="2024-07" db="EMBL/GenBank/DDBJ databases">
        <authorList>
            <person name="Yu S.T."/>
        </authorList>
    </citation>
    <scope>NUCLEOTIDE SEQUENCE</scope>
    <source>
        <strain evidence="4">R39</strain>
    </source>
</reference>
<dbReference type="AlphaFoldDB" id="A0AB39QZJ9"/>
<comment type="similarity">
    <text evidence="1">Belongs to the thioesterase family.</text>
</comment>
<dbReference type="PANTHER" id="PTHR11487">
    <property type="entry name" value="THIOESTERASE"/>
    <property type="match status" value="1"/>
</dbReference>
<dbReference type="InterPro" id="IPR020802">
    <property type="entry name" value="TesA-like"/>
</dbReference>
<evidence type="ECO:0000313" key="4">
    <source>
        <dbReference type="EMBL" id="XDQ48069.1"/>
    </source>
</evidence>
<gene>
    <name evidence="4" type="ORF">AB5J52_40605</name>
</gene>
<evidence type="ECO:0000256" key="1">
    <source>
        <dbReference type="ARBA" id="ARBA00007169"/>
    </source>
</evidence>
<dbReference type="Gene3D" id="3.40.50.1820">
    <property type="entry name" value="alpha/beta hydrolase"/>
    <property type="match status" value="1"/>
</dbReference>
<evidence type="ECO:0000256" key="2">
    <source>
        <dbReference type="ARBA" id="ARBA00022801"/>
    </source>
</evidence>
<protein>
    <submittedName>
        <fullName evidence="4">Thioesterase II family protein</fullName>
    </submittedName>
</protein>
<feature type="domain" description="Thioesterase TesA-like" evidence="3">
    <location>
        <begin position="15"/>
        <end position="202"/>
    </location>
</feature>
<dbReference type="SUPFAM" id="SSF53474">
    <property type="entry name" value="alpha/beta-Hydrolases"/>
    <property type="match status" value="1"/>
</dbReference>
<accession>A0AB39QZJ9</accession>
<dbReference type="RefSeq" id="WP_369226900.1">
    <property type="nucleotide sequence ID" value="NZ_CP163441.1"/>
</dbReference>
<dbReference type="GO" id="GO:0008610">
    <property type="term" value="P:lipid biosynthetic process"/>
    <property type="evidence" value="ECO:0007669"/>
    <property type="project" value="TreeGrafter"/>
</dbReference>
<dbReference type="SMART" id="SM00824">
    <property type="entry name" value="PKS_TE"/>
    <property type="match status" value="1"/>
</dbReference>
<dbReference type="Pfam" id="PF00975">
    <property type="entry name" value="Thioesterase"/>
    <property type="match status" value="1"/>
</dbReference>
<keyword evidence="2" id="KW-0378">Hydrolase</keyword>
<dbReference type="PANTHER" id="PTHR11487:SF0">
    <property type="entry name" value="S-ACYL FATTY ACID SYNTHASE THIOESTERASE, MEDIUM CHAIN"/>
    <property type="match status" value="1"/>
</dbReference>
<dbReference type="InterPro" id="IPR029058">
    <property type="entry name" value="AB_hydrolase_fold"/>
</dbReference>
<name>A0AB39QZJ9_9ACTN</name>